<protein>
    <submittedName>
        <fullName evidence="3">Peptidase</fullName>
    </submittedName>
</protein>
<dbReference type="Proteomes" id="UP000477739">
    <property type="component" value="Unassembled WGS sequence"/>
</dbReference>
<dbReference type="EMBL" id="WMJZ01000004">
    <property type="protein sequence ID" value="MTH45571.1"/>
    <property type="molecule type" value="Genomic_DNA"/>
</dbReference>
<reference evidence="3 4" key="1">
    <citation type="submission" date="2019-11" db="EMBL/GenBank/DDBJ databases">
        <title>Escherichia alba sp. nov. isolated from the gut of plastic-eating superworms Zophobas atratus.</title>
        <authorList>
            <person name="Yang Y."/>
        </authorList>
    </citation>
    <scope>NUCLEOTIDE SEQUENCE [LARGE SCALE GENOMIC DNA]</scope>
    <source>
        <strain evidence="4">BIT-B35</strain>
    </source>
</reference>
<feature type="transmembrane region" description="Helical" evidence="1">
    <location>
        <begin position="128"/>
        <end position="146"/>
    </location>
</feature>
<feature type="transmembrane region" description="Helical" evidence="1">
    <location>
        <begin position="5"/>
        <end position="23"/>
    </location>
</feature>
<feature type="transmembrane region" description="Helical" evidence="1">
    <location>
        <begin position="95"/>
        <end position="116"/>
    </location>
</feature>
<dbReference type="InterPro" id="IPR000045">
    <property type="entry name" value="Prepilin_IV_endopep_pep"/>
</dbReference>
<gene>
    <name evidence="3" type="ORF">GJV78_04695</name>
</gene>
<accession>A0A6L6IFL8</accession>
<dbReference type="Pfam" id="PF01478">
    <property type="entry name" value="Peptidase_A24"/>
    <property type="match status" value="1"/>
</dbReference>
<feature type="transmembrane region" description="Helical" evidence="1">
    <location>
        <begin position="29"/>
        <end position="49"/>
    </location>
</feature>
<evidence type="ECO:0000259" key="2">
    <source>
        <dbReference type="Pfam" id="PF01478"/>
    </source>
</evidence>
<keyword evidence="4" id="KW-1185">Reference proteome</keyword>
<keyword evidence="1" id="KW-1133">Transmembrane helix</keyword>
<dbReference type="AlphaFoldDB" id="A0A6L6IFL8"/>
<evidence type="ECO:0000313" key="3">
    <source>
        <dbReference type="EMBL" id="MTH45571.1"/>
    </source>
</evidence>
<comment type="caution">
    <text evidence="3">The sequence shown here is derived from an EMBL/GenBank/DDBJ whole genome shotgun (WGS) entry which is preliminary data.</text>
</comment>
<name>A0A6L6IFL8_9ENTR</name>
<dbReference type="GO" id="GO:0004190">
    <property type="term" value="F:aspartic-type endopeptidase activity"/>
    <property type="evidence" value="ECO:0007669"/>
    <property type="project" value="InterPro"/>
</dbReference>
<organism evidence="3 4">
    <name type="scientific">Intestinirhabdus alba</name>
    <dbReference type="NCBI Taxonomy" id="2899544"/>
    <lineage>
        <taxon>Bacteria</taxon>
        <taxon>Pseudomonadati</taxon>
        <taxon>Pseudomonadota</taxon>
        <taxon>Gammaproteobacteria</taxon>
        <taxon>Enterobacterales</taxon>
        <taxon>Enterobacteriaceae</taxon>
        <taxon>Intestinirhabdus</taxon>
    </lineage>
</organism>
<sequence length="147" mass="16376">MMATWVLRIDFLLITLLLVFIAWEDILLRLISHRTLLILLGLLIPFILLQHKMPNFAAAGTVLLSGFLFFSLGAIGGGDVKLLTVLSLSMNSHILVNFFITMAFWGGFVVLIGLIFFRTAIRQSGVPYAVPISLAFLFTYPISLLTF</sequence>
<feature type="transmembrane region" description="Helical" evidence="1">
    <location>
        <begin position="56"/>
        <end position="75"/>
    </location>
</feature>
<dbReference type="Gene3D" id="1.20.120.1220">
    <property type="match status" value="1"/>
</dbReference>
<keyword evidence="1" id="KW-0472">Membrane</keyword>
<evidence type="ECO:0000256" key="1">
    <source>
        <dbReference type="SAM" id="Phobius"/>
    </source>
</evidence>
<dbReference type="GO" id="GO:0016020">
    <property type="term" value="C:membrane"/>
    <property type="evidence" value="ECO:0007669"/>
    <property type="project" value="InterPro"/>
</dbReference>
<proteinExistence type="predicted"/>
<keyword evidence="1" id="KW-0812">Transmembrane</keyword>
<evidence type="ECO:0000313" key="4">
    <source>
        <dbReference type="Proteomes" id="UP000477739"/>
    </source>
</evidence>
<feature type="domain" description="Prepilin type IV endopeptidase peptidase" evidence="2">
    <location>
        <begin position="13"/>
        <end position="110"/>
    </location>
</feature>